<evidence type="ECO:0000256" key="1">
    <source>
        <dbReference type="SAM" id="MobiDB-lite"/>
    </source>
</evidence>
<accession>A0AAV2TMK1</accession>
<feature type="compositionally biased region" description="Polar residues" evidence="1">
    <location>
        <begin position="203"/>
        <end position="215"/>
    </location>
</feature>
<dbReference type="AlphaFoldDB" id="A0AAV2TMK1"/>
<gene>
    <name evidence="2" type="ORF">CDAUBV1_LOCUS12784</name>
</gene>
<feature type="region of interest" description="Disordered" evidence="1">
    <location>
        <begin position="259"/>
        <end position="296"/>
    </location>
</feature>
<comment type="caution">
    <text evidence="2">The sequence shown here is derived from an EMBL/GenBank/DDBJ whole genome shotgun (WGS) entry which is preliminary data.</text>
</comment>
<protein>
    <recommendedName>
        <fullName evidence="4">Retrotransposon gag domain-containing protein</fullName>
    </recommendedName>
</protein>
<evidence type="ECO:0008006" key="4">
    <source>
        <dbReference type="Google" id="ProtNLM"/>
    </source>
</evidence>
<reference evidence="2" key="1">
    <citation type="submission" date="2024-06" db="EMBL/GenBank/DDBJ databases">
        <authorList>
            <person name="Liu X."/>
            <person name="Lenzi L."/>
            <person name="Haldenby T S."/>
            <person name="Uol C."/>
        </authorList>
    </citation>
    <scope>NUCLEOTIDE SEQUENCE</scope>
</reference>
<name>A0AAV2TMK1_CALDB</name>
<dbReference type="Proteomes" id="UP001497525">
    <property type="component" value="Unassembled WGS sequence"/>
</dbReference>
<feature type="compositionally biased region" description="Basic and acidic residues" evidence="1">
    <location>
        <begin position="274"/>
        <end position="289"/>
    </location>
</feature>
<organism evidence="2 3">
    <name type="scientific">Calicophoron daubneyi</name>
    <name type="common">Rumen fluke</name>
    <name type="synonym">Paramphistomum daubneyi</name>
    <dbReference type="NCBI Taxonomy" id="300641"/>
    <lineage>
        <taxon>Eukaryota</taxon>
        <taxon>Metazoa</taxon>
        <taxon>Spiralia</taxon>
        <taxon>Lophotrochozoa</taxon>
        <taxon>Platyhelminthes</taxon>
        <taxon>Trematoda</taxon>
        <taxon>Digenea</taxon>
        <taxon>Plagiorchiida</taxon>
        <taxon>Pronocephalata</taxon>
        <taxon>Paramphistomoidea</taxon>
        <taxon>Paramphistomidae</taxon>
        <taxon>Calicophoron</taxon>
    </lineage>
</organism>
<dbReference type="EMBL" id="CAXLJL010000478">
    <property type="protein sequence ID" value="CAL5138174.1"/>
    <property type="molecule type" value="Genomic_DNA"/>
</dbReference>
<feature type="region of interest" description="Disordered" evidence="1">
    <location>
        <begin position="203"/>
        <end position="230"/>
    </location>
</feature>
<sequence>MSEPGPPPKSESSTRSTAVYAHPIAVATTPRLLPRQPDIFVPGDDFDLWQSLMQIYLKDVPQRDHLQYIVSFLNKEAAKQFLACKLPHDAAPNEVWGTLRTLFSFHTLPAASMDQLYERRQKPGESVRAYAGALRQLAVLAFPDSTAEDLDQQILRRFITGVSDPNTRSKFLRKPPTSLEVAIQKALDFEAITQLQRPLEANLTISSPRQWQQTGPPTPSNRTRPRWQRGSARARCPYCQRFGSRARACGHNQTRPIQSTGRYVVNELSSDQPNGKEDPKVEESERLADTEDNNPF</sequence>
<proteinExistence type="predicted"/>
<feature type="compositionally biased region" description="Polar residues" evidence="1">
    <location>
        <begin position="259"/>
        <end position="273"/>
    </location>
</feature>
<evidence type="ECO:0000313" key="2">
    <source>
        <dbReference type="EMBL" id="CAL5138174.1"/>
    </source>
</evidence>
<evidence type="ECO:0000313" key="3">
    <source>
        <dbReference type="Proteomes" id="UP001497525"/>
    </source>
</evidence>